<protein>
    <recommendedName>
        <fullName evidence="6">ABC-type uncharacterized transport system domain-containing protein</fullName>
    </recommendedName>
</protein>
<keyword evidence="1" id="KW-0812">Transmembrane</keyword>
<evidence type="ECO:0008006" key="6">
    <source>
        <dbReference type="Google" id="ProtNLM"/>
    </source>
</evidence>
<accession>A0ABS7L5B3</accession>
<feature type="domain" description="ABC-type uncharacterised transport system" evidence="2">
    <location>
        <begin position="194"/>
        <end position="371"/>
    </location>
</feature>
<name>A0ABS7L5B3_9FIRM</name>
<keyword evidence="1" id="KW-1133">Transmembrane helix</keyword>
<evidence type="ECO:0000313" key="5">
    <source>
        <dbReference type="Proteomes" id="UP000779049"/>
    </source>
</evidence>
<dbReference type="EMBL" id="VIRV01000003">
    <property type="protein sequence ID" value="MBY0758233.1"/>
    <property type="molecule type" value="Genomic_DNA"/>
</dbReference>
<evidence type="ECO:0000313" key="4">
    <source>
        <dbReference type="EMBL" id="MBY0758233.1"/>
    </source>
</evidence>
<keyword evidence="1" id="KW-0472">Membrane</keyword>
<evidence type="ECO:0000256" key="1">
    <source>
        <dbReference type="SAM" id="Phobius"/>
    </source>
</evidence>
<dbReference type="Pfam" id="PF23357">
    <property type="entry name" value="DUF7088"/>
    <property type="match status" value="1"/>
</dbReference>
<dbReference type="InterPro" id="IPR029062">
    <property type="entry name" value="Class_I_gatase-like"/>
</dbReference>
<keyword evidence="5" id="KW-1185">Reference proteome</keyword>
<evidence type="ECO:0000259" key="3">
    <source>
        <dbReference type="Pfam" id="PF23357"/>
    </source>
</evidence>
<dbReference type="InterPro" id="IPR019196">
    <property type="entry name" value="ABC_transp_unknown"/>
</dbReference>
<sequence length="473" mass="52450">MLKWKKKTPQEEKEKVSVKDRFQSVQSRKGTYSVAMAAVVIVIAVVINLIAGQLPDKVTQIDVSDKNIYGISSKSKKILKNLEQDIVFTVYADRSDTDERIKTFLDKYTALTDKITVEWVDPIAHPQQMQENDAQSDSIVVSCEETNKSVSVPFTDIIVSDYSSYYTTGSISESEFDADGQLTSAVNQVTSDVKKKIYRTSGHGEMTLSTSIEEELGKSNITTEELNLLMTKEMPSDCDMLLINAPSSDISEQEKTMLLDYMGNGGKVIYIMGDPMADTPNLDAFMEQYGMKKISGYIADMQRSYQGNYYYIFPQVSASGTLAQGLESDMVLMINSGGFVKMSDQRDTLTVENFLTTSEQAYAVTEEEQTQGEYVLGAVASENDAKLTVLASESMIDAQVTDYFSNLDNSTLFLNMVMNNFDDVENVSIKAKSLAVQFNTVQHAGAISSFLIFGVPGIVLVCGFAVWMKRRKA</sequence>
<feature type="transmembrane region" description="Helical" evidence="1">
    <location>
        <begin position="446"/>
        <end position="467"/>
    </location>
</feature>
<dbReference type="InterPro" id="IPR055396">
    <property type="entry name" value="DUF7088"/>
</dbReference>
<dbReference type="SUPFAM" id="SSF52317">
    <property type="entry name" value="Class I glutamine amidotransferase-like"/>
    <property type="match status" value="1"/>
</dbReference>
<dbReference type="Proteomes" id="UP000779049">
    <property type="component" value="Unassembled WGS sequence"/>
</dbReference>
<gene>
    <name evidence="4" type="ORF">FLB61_03810</name>
</gene>
<reference evidence="4 5" key="1">
    <citation type="journal article" date="2020" name="New Microbes New Infect">
        <title>Sellimonas caecigallum sp. nov., description and genome sequence of a new member of the Sellimonas genus isolated from the cecum of feral chicken.</title>
        <authorList>
            <person name="Wongkuna S."/>
            <person name="Ghimire S."/>
            <person name="Antony L."/>
            <person name="Chankhamhaengdecha S."/>
            <person name="Janvilisri T."/>
            <person name="Scaria J."/>
        </authorList>
    </citation>
    <scope>NUCLEOTIDE SEQUENCE [LARGE SCALE GENOMIC DNA]</scope>
    <source>
        <strain evidence="4 5">SW451</strain>
    </source>
</reference>
<proteinExistence type="predicted"/>
<feature type="domain" description="DUF7088" evidence="3">
    <location>
        <begin position="67"/>
        <end position="147"/>
    </location>
</feature>
<dbReference type="RefSeq" id="WP_087209697.1">
    <property type="nucleotide sequence ID" value="NZ_CP173660.1"/>
</dbReference>
<comment type="caution">
    <text evidence="4">The sequence shown here is derived from an EMBL/GenBank/DDBJ whole genome shotgun (WGS) entry which is preliminary data.</text>
</comment>
<evidence type="ECO:0000259" key="2">
    <source>
        <dbReference type="Pfam" id="PF09822"/>
    </source>
</evidence>
<feature type="transmembrane region" description="Helical" evidence="1">
    <location>
        <begin position="31"/>
        <end position="51"/>
    </location>
</feature>
<organism evidence="4 5">
    <name type="scientific">Sellimonas caecigallum</name>
    <dbReference type="NCBI Taxonomy" id="2592333"/>
    <lineage>
        <taxon>Bacteria</taxon>
        <taxon>Bacillati</taxon>
        <taxon>Bacillota</taxon>
        <taxon>Clostridia</taxon>
        <taxon>Lachnospirales</taxon>
        <taxon>Lachnospiraceae</taxon>
        <taxon>Sellimonas</taxon>
    </lineage>
</organism>
<dbReference type="Pfam" id="PF09822">
    <property type="entry name" value="ABC_transp_aux"/>
    <property type="match status" value="1"/>
</dbReference>